<proteinExistence type="predicted"/>
<feature type="compositionally biased region" description="Polar residues" evidence="6">
    <location>
        <begin position="368"/>
        <end position="385"/>
    </location>
</feature>
<evidence type="ECO:0000256" key="1">
    <source>
        <dbReference type="ARBA" id="ARBA00022670"/>
    </source>
</evidence>
<dbReference type="SMART" id="SM00343">
    <property type="entry name" value="ZnF_C2HC"/>
    <property type="match status" value="2"/>
</dbReference>
<gene>
    <name evidence="9" type="ordered locus">LOC_Os03g30450</name>
</gene>
<feature type="compositionally biased region" description="Basic and acidic residues" evidence="6">
    <location>
        <begin position="688"/>
        <end position="698"/>
    </location>
</feature>
<dbReference type="PANTHER" id="PTHR42648:SF20">
    <property type="entry name" value="RNA-DIRECTED DNA POLYMERASE"/>
    <property type="match status" value="1"/>
</dbReference>
<dbReference type="GO" id="GO:0003676">
    <property type="term" value="F:nucleic acid binding"/>
    <property type="evidence" value="ECO:0007669"/>
    <property type="project" value="InterPro"/>
</dbReference>
<dbReference type="Pfam" id="PF22936">
    <property type="entry name" value="Pol_BBD"/>
    <property type="match status" value="1"/>
</dbReference>
<dbReference type="Pfam" id="PF25597">
    <property type="entry name" value="SH3_retrovirus"/>
    <property type="match status" value="1"/>
</dbReference>
<reference evidence="9" key="1">
    <citation type="journal article" date="2005" name="Genome Res.">
        <title>Sequence, annotation, and analysis of synteny between rice chromosome 3 and diverged grass species.</title>
        <authorList>
            <consortium name="Rice Chromosome 3 Sequencing Consortium"/>
            <person name="Buell C.R."/>
            <person name="Yuan Q."/>
            <person name="Ouyang S."/>
            <person name="Liu J."/>
            <person name="Zhu W."/>
            <person name="Wang A."/>
            <person name="Maiti R."/>
            <person name="Haas B."/>
            <person name="Wortman J."/>
            <person name="Pertea M."/>
            <person name="Jones K.M."/>
            <person name="Kim M."/>
            <person name="Overton L."/>
            <person name="Tsitrin T."/>
            <person name="Fadrosh D."/>
            <person name="Bera J."/>
            <person name="Weaver B."/>
            <person name="Jin S."/>
            <person name="Johri S."/>
            <person name="Reardon M."/>
            <person name="Webb K."/>
            <person name="Hill J."/>
            <person name="Moffat K."/>
            <person name="Tallon L."/>
            <person name="Van Aken S."/>
            <person name="Lewis M."/>
            <person name="Utterback T."/>
            <person name="Feldblyum T."/>
            <person name="Zismann V."/>
            <person name="Iobst S."/>
            <person name="Hsiao J."/>
            <person name="de Vazeille A.R."/>
            <person name="Salzberg S.L."/>
            <person name="White O."/>
            <person name="Fraser C."/>
            <person name="Yu Y."/>
            <person name="Kim H."/>
            <person name="Rambo T."/>
            <person name="Currie J."/>
            <person name="Collura K."/>
            <person name="Kernodle-Thompson S."/>
            <person name="Wei F."/>
            <person name="Kudrna K."/>
            <person name="Ammiraju J.S."/>
            <person name="Luo M."/>
            <person name="Goicoechea J.L."/>
            <person name="Wing R.A."/>
            <person name="Henry D."/>
            <person name="Oates R."/>
            <person name="Palmer M."/>
            <person name="Pries G."/>
            <person name="Saski C."/>
            <person name="Simmons J."/>
            <person name="Soderlund C."/>
            <person name="Nelson W."/>
            <person name="de la Bastide M."/>
            <person name="Spiegel L."/>
            <person name="Nascimento L."/>
            <person name="Huang E."/>
            <person name="Preston R."/>
            <person name="Zutavern T."/>
            <person name="Palmer L."/>
            <person name="O'Shaughnessy A."/>
            <person name="Dike S."/>
            <person name="McCombie W.R."/>
            <person name="Minx P."/>
            <person name="Cordum H."/>
            <person name="Wilson R."/>
            <person name="Jin W."/>
            <person name="Lee H.R."/>
            <person name="Jiang J."/>
            <person name="Jackson S."/>
        </authorList>
    </citation>
    <scope>NUCLEOTIDE SEQUENCE [LARGE SCALE GENOMIC DNA]</scope>
</reference>
<feature type="compositionally biased region" description="Low complexity" evidence="6">
    <location>
        <begin position="125"/>
        <end position="136"/>
    </location>
</feature>
<keyword evidence="5" id="KW-0862">Zinc</keyword>
<evidence type="ECO:0000256" key="6">
    <source>
        <dbReference type="SAM" id="MobiDB-lite"/>
    </source>
</evidence>
<feature type="compositionally biased region" description="Basic residues" evidence="6">
    <location>
        <begin position="709"/>
        <end position="719"/>
    </location>
</feature>
<dbReference type="Gene3D" id="3.30.420.10">
    <property type="entry name" value="Ribonuclease H-like superfamily/Ribonuclease H"/>
    <property type="match status" value="1"/>
</dbReference>
<evidence type="ECO:0000256" key="4">
    <source>
        <dbReference type="ARBA" id="ARBA00022801"/>
    </source>
</evidence>
<dbReference type="InterPro" id="IPR036397">
    <property type="entry name" value="RNaseH_sf"/>
</dbReference>
<dbReference type="InterPro" id="IPR039537">
    <property type="entry name" value="Retrotran_Ty1/copia-like"/>
</dbReference>
<keyword evidence="4" id="KW-0378">Hydrolase</keyword>
<dbReference type="Pfam" id="PF07727">
    <property type="entry name" value="RVT_2"/>
    <property type="match status" value="1"/>
</dbReference>
<dbReference type="Gene3D" id="4.10.60.10">
    <property type="entry name" value="Zinc finger, CCHC-type"/>
    <property type="match status" value="1"/>
</dbReference>
<dbReference type="EMBL" id="DP000009">
    <property type="protein sequence ID" value="ABF96637.1"/>
    <property type="molecule type" value="Genomic_DNA"/>
</dbReference>
<dbReference type="InterPro" id="IPR005162">
    <property type="entry name" value="Retrotrans_gag_dom"/>
</dbReference>
<dbReference type="InterPro" id="IPR043502">
    <property type="entry name" value="DNA/RNA_pol_sf"/>
</dbReference>
<keyword evidence="3" id="KW-0064">Aspartyl protease</keyword>
<dbReference type="Pfam" id="PF03732">
    <property type="entry name" value="Retrotrans_gag"/>
    <property type="match status" value="1"/>
</dbReference>
<feature type="domain" description="CCHC-type" evidence="7">
    <location>
        <begin position="744"/>
        <end position="759"/>
    </location>
</feature>
<evidence type="ECO:0000259" key="7">
    <source>
        <dbReference type="PROSITE" id="PS50158"/>
    </source>
</evidence>
<dbReference type="InterPro" id="IPR054722">
    <property type="entry name" value="PolX-like_BBD"/>
</dbReference>
<dbReference type="PANTHER" id="PTHR42648">
    <property type="entry name" value="TRANSPOSASE, PUTATIVE-RELATED"/>
    <property type="match status" value="1"/>
</dbReference>
<keyword evidence="5" id="KW-0863">Zinc-finger</keyword>
<feature type="region of interest" description="Disordered" evidence="6">
    <location>
        <begin position="688"/>
        <end position="721"/>
    </location>
</feature>
<reference evidence="9" key="2">
    <citation type="submission" date="2006-06" db="EMBL/GenBank/DDBJ databases">
        <authorList>
            <person name="Buell R."/>
            <person name="Wing R.A."/>
            <person name="McCombie W.A."/>
            <person name="Ouyang S."/>
        </authorList>
    </citation>
    <scope>NUCLEOTIDE SEQUENCE</scope>
</reference>
<evidence type="ECO:0000259" key="8">
    <source>
        <dbReference type="PROSITE" id="PS50994"/>
    </source>
</evidence>
<dbReference type="GO" id="GO:0015074">
    <property type="term" value="P:DNA integration"/>
    <property type="evidence" value="ECO:0007669"/>
    <property type="project" value="InterPro"/>
</dbReference>
<feature type="domain" description="Integrase catalytic" evidence="8">
    <location>
        <begin position="920"/>
        <end position="1016"/>
    </location>
</feature>
<evidence type="ECO:0000256" key="3">
    <source>
        <dbReference type="ARBA" id="ARBA00022750"/>
    </source>
</evidence>
<dbReference type="InterPro" id="IPR036875">
    <property type="entry name" value="Znf_CCHC_sf"/>
</dbReference>
<keyword evidence="1" id="KW-0645">Protease</keyword>
<dbReference type="InterPro" id="IPR012337">
    <property type="entry name" value="RNaseH-like_sf"/>
</dbReference>
<dbReference type="SUPFAM" id="SSF56672">
    <property type="entry name" value="DNA/RNA polymerases"/>
    <property type="match status" value="1"/>
</dbReference>
<evidence type="ECO:0000256" key="5">
    <source>
        <dbReference type="PROSITE-ProRule" id="PRU00047"/>
    </source>
</evidence>
<dbReference type="SUPFAM" id="SSF53098">
    <property type="entry name" value="Ribonuclease H-like"/>
    <property type="match status" value="1"/>
</dbReference>
<feature type="region of interest" description="Disordered" evidence="6">
    <location>
        <begin position="349"/>
        <end position="385"/>
    </location>
</feature>
<dbReference type="SUPFAM" id="SSF57756">
    <property type="entry name" value="Retrovirus zinc finger-like domains"/>
    <property type="match status" value="1"/>
</dbReference>
<feature type="region of interest" description="Disordered" evidence="6">
    <location>
        <begin position="1113"/>
        <end position="1135"/>
    </location>
</feature>
<feature type="region of interest" description="Disordered" evidence="6">
    <location>
        <begin position="119"/>
        <end position="138"/>
    </location>
</feature>
<accession>Q10JJ3</accession>
<dbReference type="InterPro" id="IPR001584">
    <property type="entry name" value="Integrase_cat-core"/>
</dbReference>
<organism evidence="9">
    <name type="scientific">Oryza sativa subsp. japonica</name>
    <name type="common">Rice</name>
    <dbReference type="NCBI Taxonomy" id="39947"/>
    <lineage>
        <taxon>Eukaryota</taxon>
        <taxon>Viridiplantae</taxon>
        <taxon>Streptophyta</taxon>
        <taxon>Embryophyta</taxon>
        <taxon>Tracheophyta</taxon>
        <taxon>Spermatophyta</taxon>
        <taxon>Magnoliopsida</taxon>
        <taxon>Liliopsida</taxon>
        <taxon>Poales</taxon>
        <taxon>Poaceae</taxon>
        <taxon>BOP clade</taxon>
        <taxon>Oryzoideae</taxon>
        <taxon>Oryzeae</taxon>
        <taxon>Oryzinae</taxon>
        <taxon>Oryza</taxon>
        <taxon>Oryza sativa</taxon>
    </lineage>
</organism>
<keyword evidence="2" id="KW-0479">Metal-binding</keyword>
<evidence type="ECO:0000256" key="2">
    <source>
        <dbReference type="ARBA" id="ARBA00022723"/>
    </source>
</evidence>
<dbReference type="Pfam" id="PF00098">
    <property type="entry name" value="zf-CCHC"/>
    <property type="match status" value="1"/>
</dbReference>
<dbReference type="GO" id="GO:0006508">
    <property type="term" value="P:proteolysis"/>
    <property type="evidence" value="ECO:0007669"/>
    <property type="project" value="UniProtKB-KW"/>
</dbReference>
<sequence length="1543" mass="173541">MTCMSDAQNQRYQQGAHDESTWVQQVLSSQMDKAEQWQYHELFETKFVVKDRACRTIIDSESCNNFASENNQGNEKEKKYEVEKDLSIAPCMLEECSIDQAPIISKEEKRDTDNGVITTQGMGGAQNQRYQQGNNNRVPDDPYAKVKFKIPSFSGYYDAEKYSDWEMIVEQKFSAHLVPDQHRVRQASSEFKDFAIMWWARLADDGILPTTWKELKVAMRDIFVPPSYLRDLSKKLMRLEQRDKSVQDYYGELQKGLMRCSIVKGTEDSICRFYMGLRRKIQDIVDNKEFNTVNQLFQFAMLAVKELQGRDQQVKNKASTYIPRAKPSLGLPKPISFWTTPLASKRPVASGVSAAPKPPSPRPAVSGKGSSQVSTKSASSIASTGRTSRIRCHHCHGFGHVQKICPSQRAYVATVDCYICTSDVEDVEVEEKKDGEQKDLSIAPCMLEECLIDQAPIISEDEKKGNDNGATTNQGISLLDEVNLVSARLITRGDVVLRLRGSVACSFRSQIELCRDSAQIDCLSIPIGRSGPNILIIRGKRSEPPLSPEEEVKFEASDCLFRGALISVLADNIVDVYMQMPSRKDMWDALEAKFGVSDAGSELYAMEQFYDYKMVDDRSIVEQAHEIQMLAKELENNNCELPDKFVADGIIAKLLPSWSDFATSLKHKRQEFSVSDLIGSLGVEEKARAKDNRGKKVEGGSSANMLQKKNPHASHNNKKVKADVKPKATTNFKKKGKGKAKGDCFVCGKSGHWAKDCPERKDRKSANMVISEGRGTSGYGKLLPTVLSVFHSPDWWVDTGANIHVGRGFSLLMGNGSLVAVHGVGTVDLKFTSGKTVQLKNVQHVSSIKKNLVSGSLLCREGFRLVFESNKCVVSKYETFIGKGYDSGGLFRFSLDDDEALRYFKTYKAEVENQLERKIKRLRSDRGGEYFSNEFTSFCEEFGIIHEMTPPYSPQSNGVAERKNRTLTEMVNAMLDTAGLSKEWWGEAVLTACHVLNKIPMKHKEVTPFEEWERKKLNLSYLRTWGCLAKVNVPIAKKHKLGPNTVDCVFLGYAIHSVGYRFLIVNYGVPDMRVGTIIESRDATFFDNEFAMKNTPSTSSQETVIPHKHFAPIEHNDQTPEGNPEEDNIVDTRKSKRQRVAKSFGDDNIVYLVDGTPRTIEEAYSSPDADHWKEAVRSEMDSIMSNGTWEVVERPYGCKPVGCKWVFKKKLRPDGTIEKYKARLVAKGYTQKEGEDFFDTYSPVARLTTIRVLLALAASHGLLVHQMDVKTAFLNGELEEEIYMDQPDGYVLEGQERMVCKLLKSLYGLKQAPKQWHEKFDTTLTSVGFVVNEVDKCVYYRYGGGEGVILCLYVDDILIFGTSLNVIEEVKYFLSKSFEMKDLGEVDVIFNIKLLRGDEGGITLVQSHQVDKILSRFGYSVYKPAPTPYDPSVLLRKNRRIARDQLRYSQIIGSLMYLASATRPDISFVVSKLSRFVSNPGDDHWHALERVMCYQKGTMGYGIHYTGYSKVLEGYSDSNLISDADEIKATSGYVFTLGGGAVS</sequence>
<dbReference type="Pfam" id="PF14223">
    <property type="entry name" value="Retrotran_gag_2"/>
    <property type="match status" value="1"/>
</dbReference>
<dbReference type="PROSITE" id="PS50994">
    <property type="entry name" value="INTEGRASE"/>
    <property type="match status" value="1"/>
</dbReference>
<dbReference type="InterPro" id="IPR001878">
    <property type="entry name" value="Znf_CCHC"/>
</dbReference>
<dbReference type="InterPro" id="IPR013103">
    <property type="entry name" value="RVT_2"/>
</dbReference>
<protein>
    <submittedName>
        <fullName evidence="9">Retrotransposon protein, putative, Ty1-copia subclass</fullName>
    </submittedName>
</protein>
<dbReference type="PROSITE" id="PS50158">
    <property type="entry name" value="ZF_CCHC"/>
    <property type="match status" value="1"/>
</dbReference>
<name>Q10JJ3_ORYSJ</name>
<dbReference type="GO" id="GO:0008270">
    <property type="term" value="F:zinc ion binding"/>
    <property type="evidence" value="ECO:0007669"/>
    <property type="project" value="UniProtKB-KW"/>
</dbReference>
<evidence type="ECO:0000313" key="9">
    <source>
        <dbReference type="EMBL" id="ABF96637.1"/>
    </source>
</evidence>
<dbReference type="GO" id="GO:0004190">
    <property type="term" value="F:aspartic-type endopeptidase activity"/>
    <property type="evidence" value="ECO:0007669"/>
    <property type="project" value="UniProtKB-KW"/>
</dbReference>
<dbReference type="InterPro" id="IPR057670">
    <property type="entry name" value="SH3_retrovirus"/>
</dbReference>